<feature type="transmembrane region" description="Helical" evidence="1">
    <location>
        <begin position="248"/>
        <end position="269"/>
    </location>
</feature>
<keyword evidence="1" id="KW-0812">Transmembrane</keyword>
<feature type="chain" id="PRO_5028965848" description="Integral membrane protein" evidence="2">
    <location>
        <begin position="24"/>
        <end position="413"/>
    </location>
</feature>
<keyword evidence="2" id="KW-0732">Signal</keyword>
<evidence type="ECO:0000313" key="3">
    <source>
        <dbReference type="EMBL" id="KAF2868160.1"/>
    </source>
</evidence>
<feature type="non-terminal residue" evidence="3">
    <location>
        <position position="1"/>
    </location>
</feature>
<gene>
    <name evidence="3" type="ORF">BDV95DRAFT_463697</name>
</gene>
<dbReference type="GO" id="GO:0016757">
    <property type="term" value="F:glycosyltransferase activity"/>
    <property type="evidence" value="ECO:0007669"/>
    <property type="project" value="InterPro"/>
</dbReference>
<dbReference type="GO" id="GO:0000139">
    <property type="term" value="C:Golgi membrane"/>
    <property type="evidence" value="ECO:0007669"/>
    <property type="project" value="InterPro"/>
</dbReference>
<dbReference type="OrthoDB" id="2016523at2759"/>
<dbReference type="EMBL" id="JAADJZ010000020">
    <property type="protein sequence ID" value="KAF2868160.1"/>
    <property type="molecule type" value="Genomic_DNA"/>
</dbReference>
<feature type="transmembrane region" description="Helical" evidence="1">
    <location>
        <begin position="281"/>
        <end position="299"/>
    </location>
</feature>
<sequence length="413" mass="46750">RLVPAVLLFVALVLVYRLHSVSSRDPTSLFFNPRTGYTPSYSAFRKQQALEYISAVENGTISSNQQGTGSPDKMLTGKKLCVGIPSIARNGTRYLRDAVGSLLEGLTPEERAEIYLMVFIPHSDPSIHPAYTEHWLEELADEILTYNVMDSNNTHIQQMEEEGGLFLEKGLYDYSYLVTACHKRDTPYITVFEDDIVAMDGWYHRTMAGIEQAEQLSALTRASPEFLYLRLFYTEEFLGWNSENAGTYLLYSSLFLACPAALLLLLRFFSPLTKRLLTDRVIYIVGGTTVTCILLFFALGRATVRPLPAGINYMPQYGCCSQGFVFPRDKAMTLINYYRERRVGFVDVITEEYADQHDELRWALTPSVIQHVGGKSSKVDDYGPASKHGRSVAEKIWNFGFEKFDPQVLKAEH</sequence>
<dbReference type="InterPro" id="IPR029675">
    <property type="entry name" value="PGAP4"/>
</dbReference>
<dbReference type="PANTHER" id="PTHR31410">
    <property type="entry name" value="TRANSMEMBRANE PROTEIN 246"/>
    <property type="match status" value="1"/>
</dbReference>
<reference evidence="3 4" key="1">
    <citation type="submission" date="2020-01" db="EMBL/GenBank/DDBJ databases">
        <authorList>
            <consortium name="DOE Joint Genome Institute"/>
            <person name="Haridas S."/>
            <person name="Albert R."/>
            <person name="Binder M."/>
            <person name="Bloem J."/>
            <person name="Labutti K."/>
            <person name="Salamov A."/>
            <person name="Andreopoulos B."/>
            <person name="Baker S.E."/>
            <person name="Barry K."/>
            <person name="Bills G."/>
            <person name="Bluhm B.H."/>
            <person name="Cannon C."/>
            <person name="Castanera R."/>
            <person name="Culley D.E."/>
            <person name="Daum C."/>
            <person name="Ezra D."/>
            <person name="Gonzalez J.B."/>
            <person name="Henrissat B."/>
            <person name="Kuo A."/>
            <person name="Liang C."/>
            <person name="Lipzen A."/>
            <person name="Lutzoni F."/>
            <person name="Magnuson J."/>
            <person name="Mondo S."/>
            <person name="Nolan M."/>
            <person name="Ohm R."/>
            <person name="Pangilinan J."/>
            <person name="Park H.-J.H."/>
            <person name="Ramirez L."/>
            <person name="Alfaro M."/>
            <person name="Sun H."/>
            <person name="Tritt A."/>
            <person name="Yoshinaga Y."/>
            <person name="Zwiers L.-H.L."/>
            <person name="Turgeon B.G."/>
            <person name="Goodwin S.B."/>
            <person name="Spatafora J.W."/>
            <person name="Crous P.W."/>
            <person name="Grigoriev I.V."/>
        </authorList>
    </citation>
    <scope>NUCLEOTIDE SEQUENCE [LARGE SCALE GENOMIC DNA]</scope>
    <source>
        <strain evidence="3 4">CBS 611.86</strain>
    </source>
</reference>
<dbReference type="CDD" id="cd22189">
    <property type="entry name" value="PGAP4-like_fungal"/>
    <property type="match status" value="1"/>
</dbReference>
<keyword evidence="1" id="KW-1133">Transmembrane helix</keyword>
<evidence type="ECO:0000313" key="4">
    <source>
        <dbReference type="Proteomes" id="UP000481861"/>
    </source>
</evidence>
<dbReference type="AlphaFoldDB" id="A0A7C8M2J8"/>
<accession>A0A7C8M2J8</accession>
<dbReference type="Proteomes" id="UP000481861">
    <property type="component" value="Unassembled WGS sequence"/>
</dbReference>
<comment type="caution">
    <text evidence="3">The sequence shown here is derived from an EMBL/GenBank/DDBJ whole genome shotgun (WGS) entry which is preliminary data.</text>
</comment>
<dbReference type="GO" id="GO:0006506">
    <property type="term" value="P:GPI anchor biosynthetic process"/>
    <property type="evidence" value="ECO:0007669"/>
    <property type="project" value="InterPro"/>
</dbReference>
<proteinExistence type="predicted"/>
<feature type="signal peptide" evidence="2">
    <location>
        <begin position="1"/>
        <end position="23"/>
    </location>
</feature>
<keyword evidence="1" id="KW-0472">Membrane</keyword>
<name>A0A7C8M2J8_9PLEO</name>
<feature type="non-terminal residue" evidence="3">
    <location>
        <position position="413"/>
    </location>
</feature>
<evidence type="ECO:0000256" key="2">
    <source>
        <dbReference type="SAM" id="SignalP"/>
    </source>
</evidence>
<protein>
    <recommendedName>
        <fullName evidence="5">Integral membrane protein</fullName>
    </recommendedName>
</protein>
<evidence type="ECO:0000256" key="1">
    <source>
        <dbReference type="SAM" id="Phobius"/>
    </source>
</evidence>
<organism evidence="3 4">
    <name type="scientific">Massariosphaeria phaeospora</name>
    <dbReference type="NCBI Taxonomy" id="100035"/>
    <lineage>
        <taxon>Eukaryota</taxon>
        <taxon>Fungi</taxon>
        <taxon>Dikarya</taxon>
        <taxon>Ascomycota</taxon>
        <taxon>Pezizomycotina</taxon>
        <taxon>Dothideomycetes</taxon>
        <taxon>Pleosporomycetidae</taxon>
        <taxon>Pleosporales</taxon>
        <taxon>Pleosporales incertae sedis</taxon>
        <taxon>Massariosphaeria</taxon>
    </lineage>
</organism>
<evidence type="ECO:0008006" key="5">
    <source>
        <dbReference type="Google" id="ProtNLM"/>
    </source>
</evidence>
<dbReference type="PANTHER" id="PTHR31410:SF1">
    <property type="entry name" value="POST-GPI ATTACHMENT TO PROTEINS FACTOR 4"/>
    <property type="match status" value="1"/>
</dbReference>
<keyword evidence="4" id="KW-1185">Reference proteome</keyword>